<gene>
    <name evidence="2" type="ORF">EDC39_11088</name>
</gene>
<evidence type="ECO:0000313" key="3">
    <source>
        <dbReference type="Proteomes" id="UP000324159"/>
    </source>
</evidence>
<accession>A0A5D3WK95</accession>
<dbReference type="OrthoDB" id="5421115at2"/>
<proteinExistence type="predicted"/>
<dbReference type="AlphaFoldDB" id="A0A5D3WK95"/>
<feature type="transmembrane region" description="Helical" evidence="1">
    <location>
        <begin position="59"/>
        <end position="78"/>
    </location>
</feature>
<dbReference type="Proteomes" id="UP000324159">
    <property type="component" value="Unassembled WGS sequence"/>
</dbReference>
<keyword evidence="1" id="KW-0472">Membrane</keyword>
<dbReference type="RefSeq" id="WP_148896445.1">
    <property type="nucleotide sequence ID" value="NZ_VNIB01000010.1"/>
</dbReference>
<sequence>MGHGPAVKLGKDNASGYKTRLGIIMFFIYTITYAVFVAINTIKPSLMQTIVLGQTLAVVYGFGLIIFALVLAIIYNHFCNAAEARLNR</sequence>
<feature type="transmembrane region" description="Helical" evidence="1">
    <location>
        <begin position="21"/>
        <end position="39"/>
    </location>
</feature>
<name>A0A5D3WK95_9BACT</name>
<comment type="caution">
    <text evidence="2">The sequence shown here is derived from an EMBL/GenBank/DDBJ whole genome shotgun (WGS) entry which is preliminary data.</text>
</comment>
<dbReference type="EMBL" id="VNIB01000010">
    <property type="protein sequence ID" value="TYO97548.1"/>
    <property type="molecule type" value="Genomic_DNA"/>
</dbReference>
<dbReference type="InterPro" id="IPR007436">
    <property type="entry name" value="DUF485"/>
</dbReference>
<dbReference type="Pfam" id="PF04341">
    <property type="entry name" value="DUF485"/>
    <property type="match status" value="1"/>
</dbReference>
<evidence type="ECO:0000256" key="1">
    <source>
        <dbReference type="SAM" id="Phobius"/>
    </source>
</evidence>
<keyword evidence="1" id="KW-0812">Transmembrane</keyword>
<reference evidence="2 3" key="1">
    <citation type="submission" date="2019-07" db="EMBL/GenBank/DDBJ databases">
        <title>Genomic Encyclopedia of Type Strains, Phase IV (KMG-IV): sequencing the most valuable type-strain genomes for metagenomic binning, comparative biology and taxonomic classification.</title>
        <authorList>
            <person name="Goeker M."/>
        </authorList>
    </citation>
    <scope>NUCLEOTIDE SEQUENCE [LARGE SCALE GENOMIC DNA]</scope>
    <source>
        <strain evidence="2 3">SS015</strain>
    </source>
</reference>
<protein>
    <submittedName>
        <fullName evidence="2">Uncharacterized protein DUF485</fullName>
    </submittedName>
</protein>
<keyword evidence="3" id="KW-1185">Reference proteome</keyword>
<keyword evidence="1" id="KW-1133">Transmembrane helix</keyword>
<organism evidence="2 3">
    <name type="scientific">Geothermobacter ehrlichii</name>
    <dbReference type="NCBI Taxonomy" id="213224"/>
    <lineage>
        <taxon>Bacteria</taxon>
        <taxon>Pseudomonadati</taxon>
        <taxon>Thermodesulfobacteriota</taxon>
        <taxon>Desulfuromonadia</taxon>
        <taxon>Desulfuromonadales</taxon>
        <taxon>Geothermobacteraceae</taxon>
        <taxon>Geothermobacter</taxon>
    </lineage>
</organism>
<evidence type="ECO:0000313" key="2">
    <source>
        <dbReference type="EMBL" id="TYO97548.1"/>
    </source>
</evidence>